<evidence type="ECO:0000313" key="2">
    <source>
        <dbReference type="EMBL" id="RHN76035.1"/>
    </source>
</evidence>
<organism evidence="2 3">
    <name type="scientific">Medicago truncatula</name>
    <name type="common">Barrel medic</name>
    <name type="synonym">Medicago tribuloides</name>
    <dbReference type="NCBI Taxonomy" id="3880"/>
    <lineage>
        <taxon>Eukaryota</taxon>
        <taxon>Viridiplantae</taxon>
        <taxon>Streptophyta</taxon>
        <taxon>Embryophyta</taxon>
        <taxon>Tracheophyta</taxon>
        <taxon>Spermatophyta</taxon>
        <taxon>Magnoliopsida</taxon>
        <taxon>eudicotyledons</taxon>
        <taxon>Gunneridae</taxon>
        <taxon>Pentapetalae</taxon>
        <taxon>rosids</taxon>
        <taxon>fabids</taxon>
        <taxon>Fabales</taxon>
        <taxon>Fabaceae</taxon>
        <taxon>Papilionoideae</taxon>
        <taxon>50 kb inversion clade</taxon>
        <taxon>NPAAA clade</taxon>
        <taxon>Hologalegina</taxon>
        <taxon>IRL clade</taxon>
        <taxon>Trifolieae</taxon>
        <taxon>Medicago</taxon>
    </lineage>
</organism>
<dbReference type="Proteomes" id="UP000265566">
    <property type="component" value="Chromosome 2"/>
</dbReference>
<feature type="region of interest" description="Disordered" evidence="1">
    <location>
        <begin position="1"/>
        <end position="35"/>
    </location>
</feature>
<dbReference type="Gramene" id="rna12307">
    <property type="protein sequence ID" value="RHN76035.1"/>
    <property type="gene ID" value="gene12307"/>
</dbReference>
<dbReference type="EMBL" id="PSQE01000002">
    <property type="protein sequence ID" value="RHN76035.1"/>
    <property type="molecule type" value="Genomic_DNA"/>
</dbReference>
<accession>A0A396JI50</accession>
<protein>
    <submittedName>
        <fullName evidence="2">Uncharacterized protein</fullName>
    </submittedName>
</protein>
<sequence length="55" mass="5572">MSGLLNSSLNGSTSNLPDGAGRTFTSFSSQSGAASPIYQHTGVNTLLESIILSSP</sequence>
<gene>
    <name evidence="2" type="ORF">MtrunA17_Chr2g0327681</name>
</gene>
<feature type="compositionally biased region" description="Polar residues" evidence="1">
    <location>
        <begin position="23"/>
        <end position="33"/>
    </location>
</feature>
<name>A0A396JI50_MEDTR</name>
<dbReference type="AlphaFoldDB" id="A0A396JI50"/>
<comment type="caution">
    <text evidence="2">The sequence shown here is derived from an EMBL/GenBank/DDBJ whole genome shotgun (WGS) entry which is preliminary data.</text>
</comment>
<evidence type="ECO:0000256" key="1">
    <source>
        <dbReference type="SAM" id="MobiDB-lite"/>
    </source>
</evidence>
<proteinExistence type="predicted"/>
<evidence type="ECO:0000313" key="3">
    <source>
        <dbReference type="Proteomes" id="UP000265566"/>
    </source>
</evidence>
<reference evidence="3" key="1">
    <citation type="journal article" date="2018" name="Nat. Plants">
        <title>Whole-genome landscape of Medicago truncatula symbiotic genes.</title>
        <authorList>
            <person name="Pecrix Y."/>
            <person name="Staton S.E."/>
            <person name="Sallet E."/>
            <person name="Lelandais-Briere C."/>
            <person name="Moreau S."/>
            <person name="Carrere S."/>
            <person name="Blein T."/>
            <person name="Jardinaud M.F."/>
            <person name="Latrasse D."/>
            <person name="Zouine M."/>
            <person name="Zahm M."/>
            <person name="Kreplak J."/>
            <person name="Mayjonade B."/>
            <person name="Satge C."/>
            <person name="Perez M."/>
            <person name="Cauet S."/>
            <person name="Marande W."/>
            <person name="Chantry-Darmon C."/>
            <person name="Lopez-Roques C."/>
            <person name="Bouchez O."/>
            <person name="Berard A."/>
            <person name="Debelle F."/>
            <person name="Munos S."/>
            <person name="Bendahmane A."/>
            <person name="Berges H."/>
            <person name="Niebel A."/>
            <person name="Buitink J."/>
            <person name="Frugier F."/>
            <person name="Benhamed M."/>
            <person name="Crespi M."/>
            <person name="Gouzy J."/>
            <person name="Gamas P."/>
        </authorList>
    </citation>
    <scope>NUCLEOTIDE SEQUENCE [LARGE SCALE GENOMIC DNA]</scope>
    <source>
        <strain evidence="3">cv. Jemalong A17</strain>
    </source>
</reference>
<feature type="compositionally biased region" description="Low complexity" evidence="1">
    <location>
        <begin position="1"/>
        <end position="16"/>
    </location>
</feature>